<dbReference type="OrthoDB" id="5778525at2759"/>
<reference evidence="2 3" key="1">
    <citation type="journal article" date="2016" name="Mol. Biol. Evol.">
        <title>Genome-Wide Survey of Gut Fungi (Harpellales) Reveals the First Horizontally Transferred Ubiquitin Gene from a Mosquito Host.</title>
        <authorList>
            <person name="Wang Y."/>
            <person name="White M.M."/>
            <person name="Kvist S."/>
            <person name="Moncalvo J.M."/>
        </authorList>
    </citation>
    <scope>NUCLEOTIDE SEQUENCE [LARGE SCALE GENOMIC DNA]</scope>
    <source>
        <strain evidence="2 3">ALG-7-W6</strain>
    </source>
</reference>
<sequence length="687" mass="76476">MDQRIEHKILSPLGIGSSQHEISFDSLESQNPKQPENSQNVQFAFPDKTLDTFARNFDNLIFDSGDSQAFDIQTQNIILDHFMGGIDSNLNNQPLGADKTSSNTGFNFGIQPEQGFNRSSSQETLSNGLPSNDLDTPLGISQPNFRLEKSSFLVNGPQQPHPLVKPPIGGFSPQQSQLFLKPTLDYSFFSDVPNSAPLPRFNSNPSAAPHLTPFTYPSDSVFDQYCMTPSPANFNIVDDGFYTNSEFSAEITSKRTSSGPTLPTTLGPNGLGSSNKFDIIDADLDEFVYDPSYGTDPLRQKLYDPLNSQRFPQFINNNDPSFLDMKPMPNIQKKKRTRPFSLDLNLEHKNDPDRFSNPVNMTRSGSLYNPAFSFWDKTGQKIHSLKHHSFNPASFAQLELVNEPKQVDCFPQQSDNGKSSAGQALLSENSASKSGKVSQMVLGESSKTNMIRHKTDDLNPKPNKLGLGASHRVDRQLAETTLKPILFVRPKIESQKSKSASGSTSLVKKKKKRPLSDTLKNIFVENGTKQPEPESVESSKAKMKPSNSMIDISALREYKNQESLASIAEVETIENKSPGNEPALNDDQLDSTLNSKDEDKNESCEKEALLSPSDSQKGKKRGAVQSGTLWQRISEQRRRDAMRENFDILKRMLPENYAVSDDGRELARPVLLARCKLFFIKIASFIN</sequence>
<feature type="region of interest" description="Disordered" evidence="1">
    <location>
        <begin position="409"/>
        <end position="438"/>
    </location>
</feature>
<keyword evidence="3" id="KW-1185">Reference proteome</keyword>
<organism evidence="2 3">
    <name type="scientific">Smittium mucronatum</name>
    <dbReference type="NCBI Taxonomy" id="133383"/>
    <lineage>
        <taxon>Eukaryota</taxon>
        <taxon>Fungi</taxon>
        <taxon>Fungi incertae sedis</taxon>
        <taxon>Zoopagomycota</taxon>
        <taxon>Kickxellomycotina</taxon>
        <taxon>Harpellomycetes</taxon>
        <taxon>Harpellales</taxon>
        <taxon>Legeriomycetaceae</taxon>
        <taxon>Smittium</taxon>
    </lineage>
</organism>
<protein>
    <recommendedName>
        <fullName evidence="4">BHLH domain-containing protein</fullName>
    </recommendedName>
</protein>
<gene>
    <name evidence="2" type="ORF">AYI68_g4491</name>
</gene>
<evidence type="ECO:0000256" key="1">
    <source>
        <dbReference type="SAM" id="MobiDB-lite"/>
    </source>
</evidence>
<feature type="region of interest" description="Disordered" evidence="1">
    <location>
        <begin position="493"/>
        <end position="547"/>
    </location>
</feature>
<name>A0A1R0GX28_9FUNG</name>
<accession>A0A1R0GX28</accession>
<feature type="compositionally biased region" description="Low complexity" evidence="1">
    <location>
        <begin position="497"/>
        <end position="506"/>
    </location>
</feature>
<dbReference type="Proteomes" id="UP000187455">
    <property type="component" value="Unassembled WGS sequence"/>
</dbReference>
<dbReference type="EMBL" id="LSSL01002490">
    <property type="protein sequence ID" value="OLY81408.1"/>
    <property type="molecule type" value="Genomic_DNA"/>
</dbReference>
<proteinExistence type="predicted"/>
<evidence type="ECO:0008006" key="4">
    <source>
        <dbReference type="Google" id="ProtNLM"/>
    </source>
</evidence>
<comment type="caution">
    <text evidence="2">The sequence shown here is derived from an EMBL/GenBank/DDBJ whole genome shotgun (WGS) entry which is preliminary data.</text>
</comment>
<feature type="region of interest" description="Disordered" evidence="1">
    <location>
        <begin position="109"/>
        <end position="136"/>
    </location>
</feature>
<dbReference type="CDD" id="cd00083">
    <property type="entry name" value="bHLH_SF"/>
    <property type="match status" value="1"/>
</dbReference>
<feature type="compositionally biased region" description="Polar residues" evidence="1">
    <location>
        <begin position="114"/>
        <end position="136"/>
    </location>
</feature>
<evidence type="ECO:0000313" key="3">
    <source>
        <dbReference type="Proteomes" id="UP000187455"/>
    </source>
</evidence>
<evidence type="ECO:0000313" key="2">
    <source>
        <dbReference type="EMBL" id="OLY81408.1"/>
    </source>
</evidence>
<dbReference type="AlphaFoldDB" id="A0A1R0GX28"/>
<feature type="region of interest" description="Disordered" evidence="1">
    <location>
        <begin position="572"/>
        <end position="625"/>
    </location>
</feature>
<feature type="compositionally biased region" description="Polar residues" evidence="1">
    <location>
        <begin position="411"/>
        <end position="437"/>
    </location>
</feature>
<feature type="compositionally biased region" description="Basic and acidic residues" evidence="1">
    <location>
        <begin position="595"/>
        <end position="608"/>
    </location>
</feature>